<proteinExistence type="predicted"/>
<dbReference type="Proteomes" id="UP000192328">
    <property type="component" value="Unassembled WGS sequence"/>
</dbReference>
<gene>
    <name evidence="1" type="ORF">SAMN06297397_1355</name>
</gene>
<reference evidence="1" key="1">
    <citation type="submission" date="2017-04" db="EMBL/GenBank/DDBJ databases">
        <authorList>
            <person name="Varghese N."/>
            <person name="Submissions S."/>
        </authorList>
    </citation>
    <scope>NUCLEOTIDE SEQUENCE</scope>
    <source>
        <strain evidence="1">WTE2008</strain>
    </source>
</reference>
<evidence type="ECO:0000313" key="1">
    <source>
        <dbReference type="EMBL" id="SMC54446.1"/>
    </source>
</evidence>
<sequence length="366" mass="39776">MKKVFALLIALALVLGSTALAETGLSYEGKVVAGDSVPIAAPFGGRIGSMTLRKGDPVREGDALVTIQTTMNYAPVEGTVTGLYVAEGDSTEGAKTRYGASLYIEPTRKYKVEANSEKAFNKSENYFIHRGERVYLICVADGTHKGTGIISGMTETGYNIEVTGGEFYLEEKVYVYRDENLSKESRIGKGTVKRSDAVPVEGTGSVLKLHVKNGDFVERGELLFETVDGILDGYYAPDNSVKSPVTGVIASDPKGAGETVTKGDTLMMVVPSKSFQVEFEVPEADLFLLEEGQAVSMELLWDNAAEKNYTGVITGISHMNEDPKEGSDKKLYKAYASFEADERIRLGMTMLIYPVDNTEKTEEPEE</sequence>
<protein>
    <submittedName>
        <fullName evidence="1">HlyD family secretion protein</fullName>
    </submittedName>
</protein>
<keyword evidence="2" id="KW-1185">Reference proteome</keyword>
<evidence type="ECO:0000313" key="2">
    <source>
        <dbReference type="Proteomes" id="UP000192328"/>
    </source>
</evidence>
<organism evidence="1 2">
    <name type="scientific">Aristaeella lactis</name>
    <dbReference type="NCBI Taxonomy" id="3046383"/>
    <lineage>
        <taxon>Bacteria</taxon>
        <taxon>Bacillati</taxon>
        <taxon>Bacillota</taxon>
        <taxon>Clostridia</taxon>
        <taxon>Eubacteriales</taxon>
        <taxon>Aristaeellaceae</taxon>
        <taxon>Aristaeella</taxon>
    </lineage>
</organism>
<name>A0AC61PKM9_9FIRM</name>
<comment type="caution">
    <text evidence="1">The sequence shown here is derived from an EMBL/GenBank/DDBJ whole genome shotgun (WGS) entry which is preliminary data.</text>
</comment>
<accession>A0AC61PKM9</accession>
<dbReference type="EMBL" id="FWXZ01000002">
    <property type="protein sequence ID" value="SMC54446.1"/>
    <property type="molecule type" value="Genomic_DNA"/>
</dbReference>